<evidence type="ECO:0000259" key="3">
    <source>
        <dbReference type="Pfam" id="PF01523"/>
    </source>
</evidence>
<dbReference type="Pfam" id="PF19289">
    <property type="entry name" value="PmbA_TldD_3rd"/>
    <property type="match status" value="1"/>
</dbReference>
<dbReference type="PANTHER" id="PTHR43421:SF1">
    <property type="entry name" value="METALLOPROTEASE PMBA"/>
    <property type="match status" value="1"/>
</dbReference>
<feature type="domain" description="Metalloprotease TldD/E C-terminal" evidence="4">
    <location>
        <begin position="227"/>
        <end position="443"/>
    </location>
</feature>
<reference evidence="6 7" key="1">
    <citation type="submission" date="2020-05" db="EMBL/GenBank/DDBJ databases">
        <title>Azospirillum oleiclasticum sp. nov, a nitrogen-fixing and heavy crude oil-emulsifying bacterium isolated from the crude oil of Yumen Oilfield.</title>
        <authorList>
            <person name="Wu D."/>
            <person name="Cai M."/>
            <person name="Zhang X."/>
        </authorList>
    </citation>
    <scope>NUCLEOTIDE SEQUENCE [LARGE SCALE GENOMIC DNA]</scope>
    <source>
        <strain evidence="6 7">ROY-1-1-2</strain>
    </source>
</reference>
<feature type="region of interest" description="Disordered" evidence="2">
    <location>
        <begin position="326"/>
        <end position="345"/>
    </location>
</feature>
<protein>
    <submittedName>
        <fullName evidence="6">TldD/PmbA family protein</fullName>
    </submittedName>
</protein>
<dbReference type="Gene3D" id="3.30.2290.10">
    <property type="entry name" value="PmbA/TldD superfamily"/>
    <property type="match status" value="1"/>
</dbReference>
<dbReference type="InterPro" id="IPR045570">
    <property type="entry name" value="Metalloprtase-TldD/E_cen_dom"/>
</dbReference>
<dbReference type="Proteomes" id="UP000584642">
    <property type="component" value="Unassembled WGS sequence"/>
</dbReference>
<dbReference type="RefSeq" id="WP_180281253.1">
    <property type="nucleotide sequence ID" value="NZ_JABFDB010000002.1"/>
</dbReference>
<organism evidence="6 7">
    <name type="scientific">Azospirillum oleiclasticum</name>
    <dbReference type="NCBI Taxonomy" id="2735135"/>
    <lineage>
        <taxon>Bacteria</taxon>
        <taxon>Pseudomonadati</taxon>
        <taxon>Pseudomonadota</taxon>
        <taxon>Alphaproteobacteria</taxon>
        <taxon>Rhodospirillales</taxon>
        <taxon>Azospirillaceae</taxon>
        <taxon>Azospirillum</taxon>
    </lineage>
</organism>
<evidence type="ECO:0000256" key="2">
    <source>
        <dbReference type="SAM" id="MobiDB-lite"/>
    </source>
</evidence>
<evidence type="ECO:0000256" key="1">
    <source>
        <dbReference type="ARBA" id="ARBA00005836"/>
    </source>
</evidence>
<keyword evidence="7" id="KW-1185">Reference proteome</keyword>
<evidence type="ECO:0000313" key="6">
    <source>
        <dbReference type="EMBL" id="NYZ19514.1"/>
    </source>
</evidence>
<gene>
    <name evidence="6" type="ORF">HND93_07310</name>
</gene>
<dbReference type="SUPFAM" id="SSF111283">
    <property type="entry name" value="Putative modulator of DNA gyrase, PmbA/TldD"/>
    <property type="match status" value="1"/>
</dbReference>
<dbReference type="PANTHER" id="PTHR43421">
    <property type="entry name" value="METALLOPROTEASE PMBA"/>
    <property type="match status" value="1"/>
</dbReference>
<feature type="domain" description="Metalloprotease TldD/E central" evidence="5">
    <location>
        <begin position="115"/>
        <end position="220"/>
    </location>
</feature>
<evidence type="ECO:0000313" key="7">
    <source>
        <dbReference type="Proteomes" id="UP000584642"/>
    </source>
</evidence>
<feature type="domain" description="Metalloprotease TldD/E N-terminal" evidence="3">
    <location>
        <begin position="23"/>
        <end position="87"/>
    </location>
</feature>
<evidence type="ECO:0000259" key="5">
    <source>
        <dbReference type="Pfam" id="PF19290"/>
    </source>
</evidence>
<dbReference type="InterPro" id="IPR045569">
    <property type="entry name" value="Metalloprtase-TldD/E_C"/>
</dbReference>
<comment type="similarity">
    <text evidence="1">Belongs to the peptidase U62 family.</text>
</comment>
<dbReference type="Pfam" id="PF01523">
    <property type="entry name" value="PmbA_TldD_1st"/>
    <property type="match status" value="1"/>
</dbReference>
<evidence type="ECO:0000259" key="4">
    <source>
        <dbReference type="Pfam" id="PF19289"/>
    </source>
</evidence>
<dbReference type="EMBL" id="JABFDB010000002">
    <property type="protein sequence ID" value="NYZ19514.1"/>
    <property type="molecule type" value="Genomic_DNA"/>
</dbReference>
<sequence length="444" mass="47376">MPEALNLLEDLIRKAKAAGADAADAVLFDSASLSLSQRLGKPEKLERSESGDLGLRVFVGQRQAIVSSTDRSARALEELVERAIAMARVVPEDQYAGLADPDQLARDWPDLDTCDPEEPAADALIEQARIAEEAAMAVPGVTNSEGADAGWSRSVVCIAASNGFAGSYSVSRRSLSASVLAGTGTGMERDYDFDSKVYGGDLRSPEAIGREAGERAVRRLNPRKVKTQRVPVVYDPRASRGLLGHLTGAISGPSVARGTSFLKDRMGQRIFAEGISIVDDPFVRRGLRSRPFDAEGVAVQKRTIIEDGVLTTWLLDLRSARQLGLSTTGHASRGTSGPPGPSPSNVYLAAGRRSRDELIADIDQGLYVVELMGMGVNGVTGDYSRGASGFWIENGTITHPVSELTVAGNLKDMFLNMEPASDLELRFGMDAPTIRIEGMTIAGT</sequence>
<dbReference type="InterPro" id="IPR047657">
    <property type="entry name" value="PmbA"/>
</dbReference>
<proteinExistence type="inferred from homology"/>
<dbReference type="InterPro" id="IPR035068">
    <property type="entry name" value="TldD/PmbA_N"/>
</dbReference>
<accession>A0ABX2T5C0</accession>
<name>A0ABX2T5C0_9PROT</name>
<dbReference type="InterPro" id="IPR036059">
    <property type="entry name" value="TldD/PmbA_sf"/>
</dbReference>
<comment type="caution">
    <text evidence="6">The sequence shown here is derived from an EMBL/GenBank/DDBJ whole genome shotgun (WGS) entry which is preliminary data.</text>
</comment>
<dbReference type="Pfam" id="PF19290">
    <property type="entry name" value="PmbA_TldD_2nd"/>
    <property type="match status" value="1"/>
</dbReference>
<dbReference type="InterPro" id="IPR002510">
    <property type="entry name" value="Metalloprtase-TldD/E_N"/>
</dbReference>